<keyword evidence="4" id="KW-1185">Reference proteome</keyword>
<sequence length="135" mass="15705">MCHPCQGPDLSYLPAHRYERQQEKIAMLERIIIHPKYNWRENLDRDIALIQLKRPIGFTNYIHPVCLPTKEIVQTRGIFLKFKDHTSVQGTCPVPWPPVTSAHKQYDILLEGQVLGILNNTNFGQFTLEQEPLLM</sequence>
<dbReference type="GO" id="GO:0006508">
    <property type="term" value="P:proteolysis"/>
    <property type="evidence" value="ECO:0007669"/>
    <property type="project" value="InterPro"/>
</dbReference>
<dbReference type="EMBL" id="JANPWB010000006">
    <property type="protein sequence ID" value="KAJ1182964.1"/>
    <property type="molecule type" value="Genomic_DNA"/>
</dbReference>
<dbReference type="Gene3D" id="2.40.10.10">
    <property type="entry name" value="Trypsin-like serine proteases"/>
    <property type="match status" value="1"/>
</dbReference>
<protein>
    <recommendedName>
        <fullName evidence="2">Peptidase S1 domain-containing protein</fullName>
    </recommendedName>
</protein>
<dbReference type="AlphaFoldDB" id="A0AAV7U4F6"/>
<proteinExistence type="predicted"/>
<feature type="domain" description="Peptidase S1" evidence="2">
    <location>
        <begin position="20"/>
        <end position="71"/>
    </location>
</feature>
<gene>
    <name evidence="3" type="ORF">NDU88_008138</name>
</gene>
<accession>A0AAV7U4F6</accession>
<dbReference type="GO" id="GO:0004252">
    <property type="term" value="F:serine-type endopeptidase activity"/>
    <property type="evidence" value="ECO:0007669"/>
    <property type="project" value="InterPro"/>
</dbReference>
<dbReference type="InterPro" id="IPR009003">
    <property type="entry name" value="Peptidase_S1_PA"/>
</dbReference>
<dbReference type="PANTHER" id="PTHR24253">
    <property type="entry name" value="TRANSMEMBRANE PROTEASE SERINE"/>
    <property type="match status" value="1"/>
</dbReference>
<evidence type="ECO:0000259" key="2">
    <source>
        <dbReference type="Pfam" id="PF00089"/>
    </source>
</evidence>
<dbReference type="SUPFAM" id="SSF50494">
    <property type="entry name" value="Trypsin-like serine proteases"/>
    <property type="match status" value="1"/>
</dbReference>
<reference evidence="3" key="1">
    <citation type="journal article" date="2022" name="bioRxiv">
        <title>Sequencing and chromosome-scale assembly of the giantPleurodeles waltlgenome.</title>
        <authorList>
            <person name="Brown T."/>
            <person name="Elewa A."/>
            <person name="Iarovenko S."/>
            <person name="Subramanian E."/>
            <person name="Araus A.J."/>
            <person name="Petzold A."/>
            <person name="Susuki M."/>
            <person name="Suzuki K.-i.T."/>
            <person name="Hayashi T."/>
            <person name="Toyoda A."/>
            <person name="Oliveira C."/>
            <person name="Osipova E."/>
            <person name="Leigh N.D."/>
            <person name="Simon A."/>
            <person name="Yun M.H."/>
        </authorList>
    </citation>
    <scope>NUCLEOTIDE SEQUENCE</scope>
    <source>
        <strain evidence="3">20211129_DDA</strain>
        <tissue evidence="3">Liver</tissue>
    </source>
</reference>
<name>A0AAV7U4F6_PLEWA</name>
<keyword evidence="1" id="KW-1015">Disulfide bond</keyword>
<organism evidence="3 4">
    <name type="scientific">Pleurodeles waltl</name>
    <name type="common">Iberian ribbed newt</name>
    <dbReference type="NCBI Taxonomy" id="8319"/>
    <lineage>
        <taxon>Eukaryota</taxon>
        <taxon>Metazoa</taxon>
        <taxon>Chordata</taxon>
        <taxon>Craniata</taxon>
        <taxon>Vertebrata</taxon>
        <taxon>Euteleostomi</taxon>
        <taxon>Amphibia</taxon>
        <taxon>Batrachia</taxon>
        <taxon>Caudata</taxon>
        <taxon>Salamandroidea</taxon>
        <taxon>Salamandridae</taxon>
        <taxon>Pleurodelinae</taxon>
        <taxon>Pleurodeles</taxon>
    </lineage>
</organism>
<dbReference type="InterPro" id="IPR043504">
    <property type="entry name" value="Peptidase_S1_PA_chymotrypsin"/>
</dbReference>
<dbReference type="PANTHER" id="PTHR24253:SF153">
    <property type="entry name" value="SERINE PROTEASE HEPSIN"/>
    <property type="match status" value="1"/>
</dbReference>
<evidence type="ECO:0000313" key="4">
    <source>
        <dbReference type="Proteomes" id="UP001066276"/>
    </source>
</evidence>
<evidence type="ECO:0000313" key="3">
    <source>
        <dbReference type="EMBL" id="KAJ1182964.1"/>
    </source>
</evidence>
<dbReference type="Pfam" id="PF00089">
    <property type="entry name" value="Trypsin"/>
    <property type="match status" value="1"/>
</dbReference>
<dbReference type="InterPro" id="IPR001254">
    <property type="entry name" value="Trypsin_dom"/>
</dbReference>
<comment type="caution">
    <text evidence="3">The sequence shown here is derived from an EMBL/GenBank/DDBJ whole genome shotgun (WGS) entry which is preliminary data.</text>
</comment>
<dbReference type="Proteomes" id="UP001066276">
    <property type="component" value="Chromosome 3_2"/>
</dbReference>
<evidence type="ECO:0000256" key="1">
    <source>
        <dbReference type="ARBA" id="ARBA00023157"/>
    </source>
</evidence>